<gene>
    <name evidence="1" type="ORF">H2O64_04440</name>
</gene>
<evidence type="ECO:0008006" key="3">
    <source>
        <dbReference type="Google" id="ProtNLM"/>
    </source>
</evidence>
<evidence type="ECO:0000313" key="1">
    <source>
        <dbReference type="EMBL" id="MBC8753906.1"/>
    </source>
</evidence>
<reference evidence="1 2" key="1">
    <citation type="submission" date="2020-07" db="EMBL/GenBank/DDBJ databases">
        <title>Description of Kordia aestuariivivens sp. nov., isolated from a tidal flat.</title>
        <authorList>
            <person name="Park S."/>
            <person name="Yoon J.-H."/>
        </authorList>
    </citation>
    <scope>NUCLEOTIDE SEQUENCE [LARGE SCALE GENOMIC DNA]</scope>
    <source>
        <strain evidence="1 2">YSTF-M3</strain>
    </source>
</reference>
<name>A0ABR7Q6C9_9FLAO</name>
<dbReference type="EMBL" id="JACGWS010000002">
    <property type="protein sequence ID" value="MBC8753906.1"/>
    <property type="molecule type" value="Genomic_DNA"/>
</dbReference>
<keyword evidence="2" id="KW-1185">Reference proteome</keyword>
<dbReference type="Proteomes" id="UP000619238">
    <property type="component" value="Unassembled WGS sequence"/>
</dbReference>
<proteinExistence type="predicted"/>
<evidence type="ECO:0000313" key="2">
    <source>
        <dbReference type="Proteomes" id="UP000619238"/>
    </source>
</evidence>
<dbReference type="RefSeq" id="WP_187560940.1">
    <property type="nucleotide sequence ID" value="NZ_JACGWS010000002.1"/>
</dbReference>
<comment type="caution">
    <text evidence="1">The sequence shown here is derived from an EMBL/GenBank/DDBJ whole genome shotgun (WGS) entry which is preliminary data.</text>
</comment>
<accession>A0ABR7Q6C9</accession>
<protein>
    <recommendedName>
        <fullName evidence="3">Bacteriocin</fullName>
    </recommendedName>
</protein>
<organism evidence="1 2">
    <name type="scientific">Kordia aestuariivivens</name>
    <dbReference type="NCBI Taxonomy" id="2759037"/>
    <lineage>
        <taxon>Bacteria</taxon>
        <taxon>Pseudomonadati</taxon>
        <taxon>Bacteroidota</taxon>
        <taxon>Flavobacteriia</taxon>
        <taxon>Flavobacteriales</taxon>
        <taxon>Flavobacteriaceae</taxon>
        <taxon>Kordia</taxon>
    </lineage>
</organism>
<sequence length="63" mass="6825">MKKKNLKSLNLNKKSISKLNDKSIKGGYSFTALTPILVFTEGNCVETIGDDSCTGSLLCNVGW</sequence>